<dbReference type="InterPro" id="IPR000182">
    <property type="entry name" value="GNAT_dom"/>
</dbReference>
<name>Q0C988_ASPTN</name>
<dbReference type="AlphaFoldDB" id="Q0C988"/>
<organism evidence="2 3">
    <name type="scientific">Aspergillus terreus (strain NIH 2624 / FGSC A1156)</name>
    <dbReference type="NCBI Taxonomy" id="341663"/>
    <lineage>
        <taxon>Eukaryota</taxon>
        <taxon>Fungi</taxon>
        <taxon>Dikarya</taxon>
        <taxon>Ascomycota</taxon>
        <taxon>Pezizomycotina</taxon>
        <taxon>Eurotiomycetes</taxon>
        <taxon>Eurotiomycetidae</taxon>
        <taxon>Eurotiales</taxon>
        <taxon>Aspergillaceae</taxon>
        <taxon>Aspergillus</taxon>
        <taxon>Aspergillus subgen. Circumdati</taxon>
    </lineage>
</organism>
<gene>
    <name evidence="2" type="ORF">ATEG_09746</name>
</gene>
<dbReference type="HOGENOM" id="CLU_013985_4_1_1"/>
<feature type="domain" description="N-acetyltransferase" evidence="1">
    <location>
        <begin position="1"/>
        <end position="202"/>
    </location>
</feature>
<dbReference type="OMA" id="YMKWGFV"/>
<proteinExistence type="predicted"/>
<dbReference type="STRING" id="341663.Q0C988"/>
<dbReference type="RefSeq" id="XP_001218368.1">
    <property type="nucleotide sequence ID" value="XM_001218367.1"/>
</dbReference>
<protein>
    <recommendedName>
        <fullName evidence="1">N-acetyltransferase domain-containing protein</fullName>
    </recommendedName>
</protein>
<dbReference type="eggNOG" id="ENOG502S5BC">
    <property type="taxonomic scope" value="Eukaryota"/>
</dbReference>
<sequence length="217" mass="24785">MLIRPATESDLPQVRHINTYYILHTSLTFAQHPLPPPSYAKTYHHNLAKGLPYLVATDEAQKWEDDSPLVLGYAYLSPYRGDRLSYAPTVELTLFVHPEYHSQSIGSQLLSALLDKVRAGEVRHRASEDTGDGHLEMGYGDDGRPGVPVRNVLAVMSVDPEGKDGGEALRRWYVQRGFVERGRLEKIGRKWGRCIEWRRSESVYWTVIIVWLHFCLI</sequence>
<reference evidence="3" key="1">
    <citation type="submission" date="2005-09" db="EMBL/GenBank/DDBJ databases">
        <title>Annotation of the Aspergillus terreus NIH2624 genome.</title>
        <authorList>
            <person name="Birren B.W."/>
            <person name="Lander E.S."/>
            <person name="Galagan J.E."/>
            <person name="Nusbaum C."/>
            <person name="Devon K."/>
            <person name="Henn M."/>
            <person name="Ma L.-J."/>
            <person name="Jaffe D.B."/>
            <person name="Butler J."/>
            <person name="Alvarez P."/>
            <person name="Gnerre S."/>
            <person name="Grabherr M."/>
            <person name="Kleber M."/>
            <person name="Mauceli E.W."/>
            <person name="Brockman W."/>
            <person name="Rounsley S."/>
            <person name="Young S.K."/>
            <person name="LaButti K."/>
            <person name="Pushparaj V."/>
            <person name="DeCaprio D."/>
            <person name="Crawford M."/>
            <person name="Koehrsen M."/>
            <person name="Engels R."/>
            <person name="Montgomery P."/>
            <person name="Pearson M."/>
            <person name="Howarth C."/>
            <person name="Larson L."/>
            <person name="Luoma S."/>
            <person name="White J."/>
            <person name="Alvarado L."/>
            <person name="Kodira C.D."/>
            <person name="Zeng Q."/>
            <person name="Oleary S."/>
            <person name="Yandava C."/>
            <person name="Denning D.W."/>
            <person name="Nierman W.C."/>
            <person name="Milne T."/>
            <person name="Madden K."/>
        </authorList>
    </citation>
    <scope>NUCLEOTIDE SEQUENCE [LARGE SCALE GENOMIC DNA]</scope>
    <source>
        <strain evidence="3">NIH 2624 / FGSC A1156</strain>
    </source>
</reference>
<dbReference type="Pfam" id="PF00583">
    <property type="entry name" value="Acetyltransf_1"/>
    <property type="match status" value="1"/>
</dbReference>
<dbReference type="GeneID" id="4354515"/>
<evidence type="ECO:0000313" key="3">
    <source>
        <dbReference type="Proteomes" id="UP000007963"/>
    </source>
</evidence>
<dbReference type="Gene3D" id="3.40.630.30">
    <property type="match status" value="1"/>
</dbReference>
<dbReference type="EMBL" id="CH476608">
    <property type="protein sequence ID" value="EAU29937.1"/>
    <property type="molecule type" value="Genomic_DNA"/>
</dbReference>
<dbReference type="OrthoDB" id="2129362at2759"/>
<dbReference type="InterPro" id="IPR016181">
    <property type="entry name" value="Acyl_CoA_acyltransferase"/>
</dbReference>
<dbReference type="CDD" id="cd04301">
    <property type="entry name" value="NAT_SF"/>
    <property type="match status" value="1"/>
</dbReference>
<dbReference type="GO" id="GO:0016747">
    <property type="term" value="F:acyltransferase activity, transferring groups other than amino-acyl groups"/>
    <property type="evidence" value="ECO:0007669"/>
    <property type="project" value="InterPro"/>
</dbReference>
<accession>Q0C988</accession>
<dbReference type="Proteomes" id="UP000007963">
    <property type="component" value="Unassembled WGS sequence"/>
</dbReference>
<evidence type="ECO:0000259" key="1">
    <source>
        <dbReference type="PROSITE" id="PS51186"/>
    </source>
</evidence>
<dbReference type="SUPFAM" id="SSF55729">
    <property type="entry name" value="Acyl-CoA N-acyltransferases (Nat)"/>
    <property type="match status" value="1"/>
</dbReference>
<dbReference type="PROSITE" id="PS51186">
    <property type="entry name" value="GNAT"/>
    <property type="match status" value="1"/>
</dbReference>
<dbReference type="VEuPathDB" id="FungiDB:ATEG_09746"/>
<evidence type="ECO:0000313" key="2">
    <source>
        <dbReference type="EMBL" id="EAU29937.1"/>
    </source>
</evidence>